<dbReference type="Proteomes" id="UP000514509">
    <property type="component" value="Chromosome"/>
</dbReference>
<evidence type="ECO:0000313" key="2">
    <source>
        <dbReference type="Proteomes" id="UP000514509"/>
    </source>
</evidence>
<sequence length="64" mass="7662">MDIQPNYKIVLRRENSEKDLMIIDHLTEAEANKVFKNLQYPTIHGGYVKVYFFKDMITRKSEIK</sequence>
<protein>
    <submittedName>
        <fullName evidence="1">Uncharacterized protein</fullName>
    </submittedName>
</protein>
<evidence type="ECO:0000313" key="1">
    <source>
        <dbReference type="EMBL" id="QMU30149.1"/>
    </source>
</evidence>
<gene>
    <name evidence="1" type="ORF">HUW48_19885</name>
</gene>
<dbReference type="EMBL" id="CP055153">
    <property type="protein sequence ID" value="QMU30149.1"/>
    <property type="molecule type" value="Genomic_DNA"/>
</dbReference>
<organism evidence="1 2">
    <name type="scientific">Adhaeribacter radiodurans</name>
    <dbReference type="NCBI Taxonomy" id="2745197"/>
    <lineage>
        <taxon>Bacteria</taxon>
        <taxon>Pseudomonadati</taxon>
        <taxon>Bacteroidota</taxon>
        <taxon>Cytophagia</taxon>
        <taxon>Cytophagales</taxon>
        <taxon>Hymenobacteraceae</taxon>
        <taxon>Adhaeribacter</taxon>
    </lineage>
</organism>
<proteinExistence type="predicted"/>
<accession>A0A7L7LCP9</accession>
<dbReference type="RefSeq" id="WP_182412606.1">
    <property type="nucleotide sequence ID" value="NZ_CP055153.1"/>
</dbReference>
<reference evidence="1 2" key="1">
    <citation type="submission" date="2020-06" db="EMBL/GenBank/DDBJ databases">
        <authorList>
            <person name="Hwang Y.J."/>
        </authorList>
    </citation>
    <scope>NUCLEOTIDE SEQUENCE [LARGE SCALE GENOMIC DNA]</scope>
    <source>
        <strain evidence="1 2">KUDC8001</strain>
    </source>
</reference>
<dbReference type="AlphaFoldDB" id="A0A7L7LCP9"/>
<keyword evidence="2" id="KW-1185">Reference proteome</keyword>
<name>A0A7L7LCP9_9BACT</name>
<dbReference type="KEGG" id="add:HUW48_19885"/>
<reference evidence="1 2" key="2">
    <citation type="submission" date="2020-08" db="EMBL/GenBank/DDBJ databases">
        <title>Adhaeribacter dokdonensis sp. nov., isolated from the rhizosphere of Elymus tsukushiensis, a plant native to the Dokdo Islands, Republic of Korea.</title>
        <authorList>
            <person name="Ghim S.Y."/>
        </authorList>
    </citation>
    <scope>NUCLEOTIDE SEQUENCE [LARGE SCALE GENOMIC DNA]</scope>
    <source>
        <strain evidence="1 2">KUDC8001</strain>
    </source>
</reference>